<evidence type="ECO:0000256" key="4">
    <source>
        <dbReference type="ARBA" id="ARBA00023157"/>
    </source>
</evidence>
<dbReference type="Pfam" id="PF07679">
    <property type="entry name" value="I-set"/>
    <property type="match status" value="2"/>
</dbReference>
<dbReference type="InterPro" id="IPR003599">
    <property type="entry name" value="Ig_sub"/>
</dbReference>
<keyword evidence="3" id="KW-0597">Phosphoprotein</keyword>
<evidence type="ECO:0000313" key="7">
    <source>
        <dbReference type="Proteomes" id="UP001162483"/>
    </source>
</evidence>
<keyword evidence="4" id="KW-1015">Disulfide bond</keyword>
<evidence type="ECO:0000259" key="5">
    <source>
        <dbReference type="PROSITE" id="PS50835"/>
    </source>
</evidence>
<feature type="non-terminal residue" evidence="6">
    <location>
        <position position="198"/>
    </location>
</feature>
<evidence type="ECO:0000256" key="2">
    <source>
        <dbReference type="ARBA" id="ARBA00022490"/>
    </source>
</evidence>
<comment type="subcellular location">
    <subcellularLocation>
        <location evidence="1">Cytoplasm</location>
    </subcellularLocation>
</comment>
<accession>A0ABN9AQ58</accession>
<feature type="non-terminal residue" evidence="6">
    <location>
        <position position="1"/>
    </location>
</feature>
<feature type="domain" description="Ig-like" evidence="5">
    <location>
        <begin position="1"/>
        <end position="36"/>
    </location>
</feature>
<feature type="domain" description="Ig-like" evidence="5">
    <location>
        <begin position="42"/>
        <end position="128"/>
    </location>
</feature>
<dbReference type="InterPro" id="IPR036179">
    <property type="entry name" value="Ig-like_dom_sf"/>
</dbReference>
<dbReference type="PANTHER" id="PTHR35971:SF4">
    <property type="entry name" value="OBSCURIN"/>
    <property type="match status" value="1"/>
</dbReference>
<dbReference type="SMART" id="SM00409">
    <property type="entry name" value="IG"/>
    <property type="match status" value="1"/>
</dbReference>
<dbReference type="Proteomes" id="UP001162483">
    <property type="component" value="Unassembled WGS sequence"/>
</dbReference>
<keyword evidence="2" id="KW-0963">Cytoplasm</keyword>
<dbReference type="EMBL" id="CATNWA010000289">
    <property type="protein sequence ID" value="CAI9535883.1"/>
    <property type="molecule type" value="Genomic_DNA"/>
</dbReference>
<keyword evidence="7" id="KW-1185">Reference proteome</keyword>
<gene>
    <name evidence="6" type="ORF">SPARVUS_LOCUS935793</name>
</gene>
<evidence type="ECO:0000313" key="6">
    <source>
        <dbReference type="EMBL" id="CAI9535883.1"/>
    </source>
</evidence>
<dbReference type="InterPro" id="IPR013783">
    <property type="entry name" value="Ig-like_fold"/>
</dbReference>
<feature type="domain" description="Ig-like" evidence="5">
    <location>
        <begin position="134"/>
        <end position="198"/>
    </location>
</feature>
<sequence length="198" mass="22525">WYKEGKLITSSKKVEKKDAGEYTCEASGQKINFKISVKEPEPTFINQDKVQKEVTAIPNESATLSCEVSDGKAEAKWYKEGKLITSSKKLRLEVEGKYRRLVVEQVEKKDAGDYSCEVAGQKINFKIRVKEPEPPFINLDKVQKEIQAVLSQKATLSCEMAQEKMEVKWYKEGKLVTSSKTLKVESEGRSRRLVVEQV</sequence>
<dbReference type="PANTHER" id="PTHR35971">
    <property type="entry name" value="SI:DKEY-31G6.6"/>
    <property type="match status" value="1"/>
</dbReference>
<dbReference type="InterPro" id="IPR052385">
    <property type="entry name" value="Obscurin/Obscurin-like_Reg"/>
</dbReference>
<reference evidence="6" key="1">
    <citation type="submission" date="2023-05" db="EMBL/GenBank/DDBJ databases">
        <authorList>
            <person name="Stuckert A."/>
        </authorList>
    </citation>
    <scope>NUCLEOTIDE SEQUENCE</scope>
</reference>
<evidence type="ECO:0000256" key="3">
    <source>
        <dbReference type="ARBA" id="ARBA00022553"/>
    </source>
</evidence>
<protein>
    <recommendedName>
        <fullName evidence="5">Ig-like domain-containing protein</fullName>
    </recommendedName>
</protein>
<dbReference type="SUPFAM" id="SSF48726">
    <property type="entry name" value="Immunoglobulin"/>
    <property type="match status" value="3"/>
</dbReference>
<organism evidence="6 7">
    <name type="scientific">Staurois parvus</name>
    <dbReference type="NCBI Taxonomy" id="386267"/>
    <lineage>
        <taxon>Eukaryota</taxon>
        <taxon>Metazoa</taxon>
        <taxon>Chordata</taxon>
        <taxon>Craniata</taxon>
        <taxon>Vertebrata</taxon>
        <taxon>Euteleostomi</taxon>
        <taxon>Amphibia</taxon>
        <taxon>Batrachia</taxon>
        <taxon>Anura</taxon>
        <taxon>Neobatrachia</taxon>
        <taxon>Ranoidea</taxon>
        <taxon>Ranidae</taxon>
        <taxon>Staurois</taxon>
    </lineage>
</organism>
<dbReference type="Gene3D" id="2.60.40.10">
    <property type="entry name" value="Immunoglobulins"/>
    <property type="match status" value="2"/>
</dbReference>
<name>A0ABN9AQ58_9NEOB</name>
<dbReference type="InterPro" id="IPR013098">
    <property type="entry name" value="Ig_I-set"/>
</dbReference>
<dbReference type="PROSITE" id="PS50835">
    <property type="entry name" value="IG_LIKE"/>
    <property type="match status" value="3"/>
</dbReference>
<proteinExistence type="predicted"/>
<dbReference type="InterPro" id="IPR007110">
    <property type="entry name" value="Ig-like_dom"/>
</dbReference>
<evidence type="ECO:0000256" key="1">
    <source>
        <dbReference type="ARBA" id="ARBA00004496"/>
    </source>
</evidence>
<comment type="caution">
    <text evidence="6">The sequence shown here is derived from an EMBL/GenBank/DDBJ whole genome shotgun (WGS) entry which is preliminary data.</text>
</comment>